<dbReference type="Gene3D" id="3.30.980.10">
    <property type="entry name" value="Threonyl-trna Synthetase, Chain A, domain 2"/>
    <property type="match status" value="1"/>
</dbReference>
<comment type="catalytic activity">
    <reaction evidence="11 12">
        <text>tRNA(Ala) + L-alanine + ATP = L-alanyl-tRNA(Ala) + AMP + diphosphate</text>
        <dbReference type="Rhea" id="RHEA:12540"/>
        <dbReference type="Rhea" id="RHEA-COMP:9657"/>
        <dbReference type="Rhea" id="RHEA-COMP:9923"/>
        <dbReference type="ChEBI" id="CHEBI:30616"/>
        <dbReference type="ChEBI" id="CHEBI:33019"/>
        <dbReference type="ChEBI" id="CHEBI:57972"/>
        <dbReference type="ChEBI" id="CHEBI:78442"/>
        <dbReference type="ChEBI" id="CHEBI:78497"/>
        <dbReference type="ChEBI" id="CHEBI:456215"/>
        <dbReference type="EC" id="6.1.1.7"/>
    </reaction>
</comment>
<keyword evidence="6 12" id="KW-0862">Zinc</keyword>
<dbReference type="Pfam" id="PF02272">
    <property type="entry name" value="DHHA1"/>
    <property type="match status" value="1"/>
</dbReference>
<feature type="domain" description="Alanyl-transfer RNA synthetases family profile" evidence="13">
    <location>
        <begin position="10"/>
        <end position="766"/>
    </location>
</feature>
<comment type="similarity">
    <text evidence="1">Belongs to the class-II aminoacyl-tRNA synthetase family. Alax-L subfamily.</text>
</comment>
<dbReference type="SUPFAM" id="SSF55186">
    <property type="entry name" value="ThrRS/AlaRS common domain"/>
    <property type="match status" value="1"/>
</dbReference>
<dbReference type="Pfam" id="PF07973">
    <property type="entry name" value="tRNA_SAD"/>
    <property type="match status" value="1"/>
</dbReference>
<keyword evidence="5 12" id="KW-0547">Nucleotide-binding</keyword>
<comment type="subcellular location">
    <subcellularLocation>
        <location evidence="12">Mitochondrion</location>
    </subcellularLocation>
    <subcellularLocation>
        <location evidence="12">Cytoplasm</location>
    </subcellularLocation>
</comment>
<feature type="binding site" evidence="12">
    <location>
        <position position="604"/>
    </location>
    <ligand>
        <name>Zn(2+)</name>
        <dbReference type="ChEBI" id="CHEBI:29105"/>
    </ligand>
</feature>
<dbReference type="FunFam" id="2.40.30.130:FF:000004">
    <property type="entry name" value="Alanine--tRNA ligase"/>
    <property type="match status" value="1"/>
</dbReference>
<dbReference type="InterPro" id="IPR009000">
    <property type="entry name" value="Transl_B-barrel_sf"/>
</dbReference>
<dbReference type="FunFam" id="3.30.930.10:FF:000011">
    <property type="entry name" value="Alanine--tRNA ligase, cytoplasmic"/>
    <property type="match status" value="1"/>
</dbReference>
<dbReference type="InterPro" id="IPR050058">
    <property type="entry name" value="Ala-tRNA_ligase"/>
</dbReference>
<evidence type="ECO:0000256" key="12">
    <source>
        <dbReference type="HAMAP-Rule" id="MF_03133"/>
    </source>
</evidence>
<comment type="function">
    <text evidence="12">Catalyzes the attachment of alanine to tRNA(Ala) in a two-step reaction: alanine is first activated by ATP to form Ala-AMP and then transferred to the acceptor end of tRNA(Ala). Also edits incorrectly charged tRNA(Ala) via its editing domain.</text>
</comment>
<evidence type="ECO:0000256" key="3">
    <source>
        <dbReference type="ARBA" id="ARBA00022598"/>
    </source>
</evidence>
<evidence type="ECO:0000256" key="1">
    <source>
        <dbReference type="ARBA" id="ARBA00008429"/>
    </source>
</evidence>
<keyword evidence="10 12" id="KW-0030">Aminoacyl-tRNA synthetase</keyword>
<dbReference type="GO" id="GO:0000049">
    <property type="term" value="F:tRNA binding"/>
    <property type="evidence" value="ECO:0007669"/>
    <property type="project" value="UniProtKB-KW"/>
</dbReference>
<keyword evidence="8 12" id="KW-0694">RNA-binding</keyword>
<dbReference type="GO" id="GO:0008270">
    <property type="term" value="F:zinc ion binding"/>
    <property type="evidence" value="ECO:0007669"/>
    <property type="project" value="UniProtKB-UniRule"/>
</dbReference>
<organism evidence="14 15">
    <name type="scientific">Jaapia argillacea MUCL 33604</name>
    <dbReference type="NCBI Taxonomy" id="933084"/>
    <lineage>
        <taxon>Eukaryota</taxon>
        <taxon>Fungi</taxon>
        <taxon>Dikarya</taxon>
        <taxon>Basidiomycota</taxon>
        <taxon>Agaricomycotina</taxon>
        <taxon>Agaricomycetes</taxon>
        <taxon>Agaricomycetidae</taxon>
        <taxon>Jaapiales</taxon>
        <taxon>Jaapiaceae</taxon>
        <taxon>Jaapia</taxon>
    </lineage>
</organism>
<dbReference type="HOGENOM" id="CLU_004485_5_0_1"/>
<evidence type="ECO:0000256" key="11">
    <source>
        <dbReference type="ARBA" id="ARBA00048300"/>
    </source>
</evidence>
<dbReference type="InterPro" id="IPR018165">
    <property type="entry name" value="Ala-tRNA-synth_IIc_core"/>
</dbReference>
<keyword evidence="4 12" id="KW-0479">Metal-binding</keyword>
<dbReference type="EMBL" id="KL197719">
    <property type="protein sequence ID" value="KDQ57564.1"/>
    <property type="molecule type" value="Genomic_DNA"/>
</dbReference>
<comment type="subunit">
    <text evidence="12">Monomer.</text>
</comment>
<evidence type="ECO:0000313" key="14">
    <source>
        <dbReference type="EMBL" id="KDQ57564.1"/>
    </source>
</evidence>
<dbReference type="Pfam" id="PF01411">
    <property type="entry name" value="tRNA-synt_2c"/>
    <property type="match status" value="1"/>
</dbReference>
<dbReference type="FunCoup" id="A0A067PS51">
    <property type="interactions" value="686"/>
</dbReference>
<evidence type="ECO:0000256" key="8">
    <source>
        <dbReference type="ARBA" id="ARBA00022884"/>
    </source>
</evidence>
<name>A0A067PS51_9AGAM</name>
<dbReference type="GO" id="GO:0005739">
    <property type="term" value="C:mitochondrion"/>
    <property type="evidence" value="ECO:0007669"/>
    <property type="project" value="UniProtKB-SubCell"/>
</dbReference>
<dbReference type="PROSITE" id="PS50860">
    <property type="entry name" value="AA_TRNA_LIGASE_II_ALA"/>
    <property type="match status" value="1"/>
</dbReference>
<dbReference type="Proteomes" id="UP000027265">
    <property type="component" value="Unassembled WGS sequence"/>
</dbReference>
<dbReference type="EC" id="6.1.1.7" evidence="12"/>
<dbReference type="GO" id="GO:0002161">
    <property type="term" value="F:aminoacyl-tRNA deacylase activity"/>
    <property type="evidence" value="ECO:0007669"/>
    <property type="project" value="TreeGrafter"/>
</dbReference>
<dbReference type="GO" id="GO:0005524">
    <property type="term" value="F:ATP binding"/>
    <property type="evidence" value="ECO:0007669"/>
    <property type="project" value="UniProtKB-UniRule"/>
</dbReference>
<accession>A0A067PS51</accession>
<evidence type="ECO:0000256" key="7">
    <source>
        <dbReference type="ARBA" id="ARBA00022840"/>
    </source>
</evidence>
<dbReference type="InterPro" id="IPR002318">
    <property type="entry name" value="Ala-tRNA-lgiase_IIc"/>
</dbReference>
<dbReference type="InterPro" id="IPR018162">
    <property type="entry name" value="Ala-tRNA-ligase_IIc_anticod-bd"/>
</dbReference>
<dbReference type="AlphaFoldDB" id="A0A067PS51"/>
<keyword evidence="3 12" id="KW-0436">Ligase</keyword>
<keyword evidence="12" id="KW-0963">Cytoplasm</keyword>
<dbReference type="PANTHER" id="PTHR11777:SF9">
    <property type="entry name" value="ALANINE--TRNA LIGASE, CYTOPLASMIC"/>
    <property type="match status" value="1"/>
</dbReference>
<dbReference type="Gene3D" id="2.40.30.130">
    <property type="match status" value="1"/>
</dbReference>
<evidence type="ECO:0000256" key="4">
    <source>
        <dbReference type="ARBA" id="ARBA00022723"/>
    </source>
</evidence>
<keyword evidence="2 12" id="KW-0820">tRNA-binding</keyword>
<evidence type="ECO:0000313" key="15">
    <source>
        <dbReference type="Proteomes" id="UP000027265"/>
    </source>
</evidence>
<dbReference type="Gene3D" id="3.10.310.40">
    <property type="match status" value="1"/>
</dbReference>
<comment type="cofactor">
    <cofactor evidence="12">
        <name>Zn(2+)</name>
        <dbReference type="ChEBI" id="CHEBI:29105"/>
    </cofactor>
    <text evidence="12">Binds 1 zinc ion per subunit.</text>
</comment>
<keyword evidence="9 12" id="KW-0648">Protein biosynthesis</keyword>
<keyword evidence="7 12" id="KW-0067">ATP-binding</keyword>
<feature type="binding site" evidence="12">
    <location>
        <position position="727"/>
    </location>
    <ligand>
        <name>Zn(2+)</name>
        <dbReference type="ChEBI" id="CHEBI:29105"/>
    </ligand>
</feature>
<evidence type="ECO:0000256" key="10">
    <source>
        <dbReference type="ARBA" id="ARBA00023146"/>
    </source>
</evidence>
<dbReference type="Pfam" id="PF26023">
    <property type="entry name" value="ALA1"/>
    <property type="match status" value="1"/>
</dbReference>
<evidence type="ECO:0000256" key="2">
    <source>
        <dbReference type="ARBA" id="ARBA00022555"/>
    </source>
</evidence>
<protein>
    <recommendedName>
        <fullName evidence="12">Alanine--tRNA ligase</fullName>
        <ecNumber evidence="12">6.1.1.7</ecNumber>
    </recommendedName>
    <alternativeName>
        <fullName evidence="12">Alanyl-tRNA synthetase</fullName>
        <shortName evidence="12">AlaRS</shortName>
    </alternativeName>
</protein>
<evidence type="ECO:0000256" key="6">
    <source>
        <dbReference type="ARBA" id="ARBA00022833"/>
    </source>
</evidence>
<dbReference type="PANTHER" id="PTHR11777">
    <property type="entry name" value="ALANYL-TRNA SYNTHETASE"/>
    <property type="match status" value="1"/>
</dbReference>
<proteinExistence type="inferred from homology"/>
<keyword evidence="15" id="KW-1185">Reference proteome</keyword>
<dbReference type="CDD" id="cd00673">
    <property type="entry name" value="AlaRS_core"/>
    <property type="match status" value="1"/>
</dbReference>
<dbReference type="GO" id="GO:0070143">
    <property type="term" value="P:mitochondrial alanyl-tRNA aminoacylation"/>
    <property type="evidence" value="ECO:0007669"/>
    <property type="project" value="UniProtKB-UniRule"/>
</dbReference>
<dbReference type="InterPro" id="IPR012947">
    <property type="entry name" value="tRNA_SAD"/>
</dbReference>
<dbReference type="InterPro" id="IPR003156">
    <property type="entry name" value="DHHA1_dom"/>
</dbReference>
<comment type="domain">
    <text evidence="12">Consists of three domains; the N-terminal catalytic domain, the editing domain and the C-terminal C-Ala domain. The editing domain removes incorrectly charged amino acids, while the C-Ala domain, along with tRNA(Ala), serves as a bridge to cooperatively bring together the editing and aminoacylation centers thus stimulating deacylation of misacylated tRNAs.</text>
</comment>
<dbReference type="SUPFAM" id="SSF101353">
    <property type="entry name" value="Putative anticodon-binding domain of alanyl-tRNA synthetase (AlaRS)"/>
    <property type="match status" value="1"/>
</dbReference>
<gene>
    <name evidence="12" type="primary">ALA1</name>
    <name evidence="14" type="ORF">JAAARDRAFT_35260</name>
</gene>
<dbReference type="STRING" id="933084.A0A067PS51"/>
<keyword evidence="12" id="KW-0496">Mitochondrion</keyword>
<dbReference type="InParanoid" id="A0A067PS51"/>
<feature type="binding site" evidence="12">
    <location>
        <position position="723"/>
    </location>
    <ligand>
        <name>Zn(2+)</name>
        <dbReference type="ChEBI" id="CHEBI:29105"/>
    </ligand>
</feature>
<dbReference type="PRINTS" id="PR00980">
    <property type="entry name" value="TRNASYNTHALA"/>
</dbReference>
<dbReference type="InterPro" id="IPR059090">
    <property type="entry name" value="ALA1_helical"/>
</dbReference>
<dbReference type="GO" id="GO:0004813">
    <property type="term" value="F:alanine-tRNA ligase activity"/>
    <property type="evidence" value="ECO:0007669"/>
    <property type="project" value="UniProtKB-UniRule"/>
</dbReference>
<reference evidence="15" key="1">
    <citation type="journal article" date="2014" name="Proc. Natl. Acad. Sci. U.S.A.">
        <title>Extensive sampling of basidiomycete genomes demonstrates inadequacy of the white-rot/brown-rot paradigm for wood decay fungi.</title>
        <authorList>
            <person name="Riley R."/>
            <person name="Salamov A.A."/>
            <person name="Brown D.W."/>
            <person name="Nagy L.G."/>
            <person name="Floudas D."/>
            <person name="Held B.W."/>
            <person name="Levasseur A."/>
            <person name="Lombard V."/>
            <person name="Morin E."/>
            <person name="Otillar R."/>
            <person name="Lindquist E.A."/>
            <person name="Sun H."/>
            <person name="LaButti K.M."/>
            <person name="Schmutz J."/>
            <person name="Jabbour D."/>
            <person name="Luo H."/>
            <person name="Baker S.E."/>
            <person name="Pisabarro A.G."/>
            <person name="Walton J.D."/>
            <person name="Blanchette R.A."/>
            <person name="Henrissat B."/>
            <person name="Martin F."/>
            <person name="Cullen D."/>
            <person name="Hibbett D.S."/>
            <person name="Grigoriev I.V."/>
        </authorList>
    </citation>
    <scope>NUCLEOTIDE SEQUENCE [LARGE SCALE GENOMIC DNA]</scope>
    <source>
        <strain evidence="15">MUCL 33604</strain>
    </source>
</reference>
<evidence type="ECO:0000256" key="9">
    <source>
        <dbReference type="ARBA" id="ARBA00022917"/>
    </source>
</evidence>
<dbReference type="InterPro" id="IPR018163">
    <property type="entry name" value="Thr/Ala-tRNA-synth_IIc_edit"/>
</dbReference>
<dbReference type="OrthoDB" id="2423964at2759"/>
<dbReference type="SUPFAM" id="SSF55681">
    <property type="entry name" value="Class II aaRS and biotin synthetases"/>
    <property type="match status" value="1"/>
</dbReference>
<sequence>MSINAYNGPWSARKVRDEFFNYFRSKDHTFVPSSPTIPYEDPTLLFANAGMNQYKAIFLGTVDPHSEMAKWKRAFNTQKCIRAGGKHNDLEDVGKDSYHHTFFEMLGNWSFGDYFKKEAIQYSWELLTEVYHLPKDRLYVTYFEGDLQNGLEPDHEAKQYWLDQGVLEDHILPGNAKDNFWEMGATGPCGPCSEIHFDRIGGRNAAHRVNQDDPDVLEIWNNVFIQFNREDDGSLKPLPAKHVDTGMGFERLVSVIQDKRSNYDTDVFTPIFSRVQELTGVRPYTGKFGAQDVDGIDTAYRVVADHVRTLTFALSDGGVPNNVGRGYVLRRILRRGSRYARKKLGVTIGSFFSSLMPVVVESMGDTFPEITTKTEAIKEILDEEEESFSRTLDRGEKLFEKYASQALQSGAKELNGKDVWRLYDTYGFPEDLTRLMAEELGLGINDEEFQRAQAHSKEASKATSKSGGADVLKLDVHDIAALEKDTSVPKTDDSSKYALGNVTAQIKAIYHNKTFVQSTAGIPSDSTFGLILDRTSFYAESGGQEYDTGSIVIDDVAEFEVTNVQVYNGYVLHSGHLKYGNLNTGSEVVCSYDELRRWPIRNNHTGTHILNFCLREVLGDHIDQKGSLVAPTKLRFDFSHKAQVSPQDLGKIESMSKAWIKKNVKVFSKELDLKTSQKIPGLRAVFGETYPDPVRVVSLEYDVNEIASDVTNPKWRSTSVEFCGGTHVAKTGEIKDIVITEESGIAKGIRRITAVTGNEAEEVTRLASQLTARLDHLESLSGKEKDAALKAFSVELGQADISVLIKGDLRDRLGSIRKAFDKQVKEKEATLNKTAVEEMVRYFEGKGDSEAYFALLDVDGNSKILQNLVVNARKLQKPIYVFSVDHQGGRVVHVNYVPESSRSGGLDARVWASKVADLVGGKAGGKEDTAQGVGVHVDEVDEAIELAKKYYQEVKRS</sequence>
<dbReference type="HAMAP" id="MF_00036_B">
    <property type="entry name" value="Ala_tRNA_synth_B"/>
    <property type="match status" value="1"/>
</dbReference>
<evidence type="ECO:0000256" key="5">
    <source>
        <dbReference type="ARBA" id="ARBA00022741"/>
    </source>
</evidence>
<dbReference type="Gene3D" id="3.30.930.10">
    <property type="entry name" value="Bira Bifunctional Protein, Domain 2"/>
    <property type="match status" value="1"/>
</dbReference>
<evidence type="ECO:0000259" key="13">
    <source>
        <dbReference type="PROSITE" id="PS50860"/>
    </source>
</evidence>
<dbReference type="FunFam" id="3.30.980.10:FF:000004">
    <property type="entry name" value="Alanine--tRNA ligase, cytoplasmic"/>
    <property type="match status" value="1"/>
</dbReference>
<dbReference type="SMART" id="SM00863">
    <property type="entry name" value="tRNA_SAD"/>
    <property type="match status" value="1"/>
</dbReference>
<dbReference type="InterPro" id="IPR018164">
    <property type="entry name" value="Ala-tRNA-synth_IIc_N"/>
</dbReference>
<dbReference type="InterPro" id="IPR023033">
    <property type="entry name" value="Ala_tRNA_ligase_euk/bac"/>
</dbReference>
<dbReference type="NCBIfam" id="TIGR00344">
    <property type="entry name" value="alaS"/>
    <property type="match status" value="1"/>
</dbReference>
<feature type="binding site" evidence="12">
    <location>
        <position position="608"/>
    </location>
    <ligand>
        <name>Zn(2+)</name>
        <dbReference type="ChEBI" id="CHEBI:29105"/>
    </ligand>
</feature>
<dbReference type="SUPFAM" id="SSF50447">
    <property type="entry name" value="Translation proteins"/>
    <property type="match status" value="1"/>
</dbReference>
<dbReference type="InterPro" id="IPR045864">
    <property type="entry name" value="aa-tRNA-synth_II/BPL/LPL"/>
</dbReference>